<gene>
    <name evidence="1" type="ORF">RCG21_31325</name>
</gene>
<evidence type="ECO:0000313" key="1">
    <source>
        <dbReference type="EMBL" id="MDQ6600719.1"/>
    </source>
</evidence>
<evidence type="ECO:0000313" key="2">
    <source>
        <dbReference type="Proteomes" id="UP001178888"/>
    </source>
</evidence>
<dbReference type="EMBL" id="JAVGVR010000002">
    <property type="protein sequence ID" value="MDQ6600719.1"/>
    <property type="molecule type" value="Genomic_DNA"/>
</dbReference>
<dbReference type="RefSeq" id="WP_308914369.1">
    <property type="nucleotide sequence ID" value="NZ_JAVGVR010000002.1"/>
</dbReference>
<sequence>MIFKYRLMGTGWAECFFEINSQAFTFAASYVTDALKYLLETLIDINPLYMDPAYDDFSFKWNGEPNELEWNFQVLSNGKIVIKVTENDGFGEGLTSKIKTECNYDDFLSEIIREMKALLKKYGIVGYKDNWGYDFPVTELIQLNYYLKSKTSYPFTTIIEDYSELNCSDLNNDLKELI</sequence>
<accession>A0AA90TWF3</accession>
<keyword evidence="2" id="KW-1185">Reference proteome</keyword>
<protein>
    <submittedName>
        <fullName evidence="1">Uncharacterized protein</fullName>
    </submittedName>
</protein>
<proteinExistence type="predicted"/>
<dbReference type="Proteomes" id="UP001178888">
    <property type="component" value="Unassembled WGS sequence"/>
</dbReference>
<comment type="caution">
    <text evidence="1">The sequence shown here is derived from an EMBL/GenBank/DDBJ whole genome shotgun (WGS) entry which is preliminary data.</text>
</comment>
<reference evidence="1" key="1">
    <citation type="submission" date="2023-08" db="EMBL/GenBank/DDBJ databases">
        <title>Nitrogen cycling bacteria in agricultural field soils.</title>
        <authorList>
            <person name="Jang J."/>
        </authorList>
    </citation>
    <scope>NUCLEOTIDE SEQUENCE</scope>
    <source>
        <strain evidence="1">PS3-36</strain>
    </source>
</reference>
<name>A0AA90TWF3_9BACI</name>
<organism evidence="1 2">
    <name type="scientific">Bacillus salipaludis</name>
    <dbReference type="NCBI Taxonomy" id="2547811"/>
    <lineage>
        <taxon>Bacteria</taxon>
        <taxon>Bacillati</taxon>
        <taxon>Bacillota</taxon>
        <taxon>Bacilli</taxon>
        <taxon>Bacillales</taxon>
        <taxon>Bacillaceae</taxon>
        <taxon>Bacillus</taxon>
    </lineage>
</organism>
<dbReference type="AlphaFoldDB" id="A0AA90TWF3"/>